<gene>
    <name evidence="2" type="ordered locus">Nmlp_2836</name>
</gene>
<dbReference type="AlphaFoldDB" id="M1XL32"/>
<sequence>MTYTCKACKRTFTDELQYELHRDTCSSEQLVCERCGERFAERAATRDGWHYVCPNDDCEGAGIDEDLHAVGDFSVAASANR</sequence>
<organism evidence="2 3">
    <name type="scientific">Natronomonas moolapensis (strain DSM 18674 / CECT 7526 / JCM 14361 / 8.8.11)</name>
    <dbReference type="NCBI Taxonomy" id="268739"/>
    <lineage>
        <taxon>Archaea</taxon>
        <taxon>Methanobacteriati</taxon>
        <taxon>Methanobacteriota</taxon>
        <taxon>Stenosarchaea group</taxon>
        <taxon>Halobacteria</taxon>
        <taxon>Halobacteriales</taxon>
        <taxon>Natronomonadaceae</taxon>
        <taxon>Natronomonas</taxon>
    </lineage>
</organism>
<evidence type="ECO:0000313" key="2">
    <source>
        <dbReference type="EMBL" id="CCQ36986.1"/>
    </source>
</evidence>
<dbReference type="HOGENOM" id="CLU_2629821_0_0_2"/>
<evidence type="ECO:0000259" key="1">
    <source>
        <dbReference type="Pfam" id="PF12874"/>
    </source>
</evidence>
<name>M1XL32_NATM8</name>
<accession>M1XL32</accession>
<dbReference type="eggNOG" id="arCOG06221">
    <property type="taxonomic scope" value="Archaea"/>
</dbReference>
<dbReference type="Pfam" id="PF12874">
    <property type="entry name" value="zf-met"/>
    <property type="match status" value="1"/>
</dbReference>
<evidence type="ECO:0000313" key="3">
    <source>
        <dbReference type="Proteomes" id="UP000011867"/>
    </source>
</evidence>
<dbReference type="Gene3D" id="3.30.160.60">
    <property type="entry name" value="Classic Zinc Finger"/>
    <property type="match status" value="1"/>
</dbReference>
<dbReference type="Proteomes" id="UP000011867">
    <property type="component" value="Chromosome"/>
</dbReference>
<dbReference type="RefSeq" id="WP_015409751.1">
    <property type="nucleotide sequence ID" value="NC_020388.1"/>
</dbReference>
<reference evidence="2 3" key="1">
    <citation type="journal article" date="2013" name="Genome Announc.">
        <title>Genome of the haloarchaeon Natronomonas moolapensis, a neutrophilic member of a previously haloalkaliphilic genus.</title>
        <authorList>
            <person name="Dyall-Smith M.L."/>
            <person name="Pfeiffer F."/>
            <person name="Oberwinkler T."/>
            <person name="Klee K."/>
            <person name="Rampp M."/>
            <person name="Palm P."/>
            <person name="Gross K."/>
            <person name="Schuster S.C."/>
            <person name="Oesterhelt D."/>
        </authorList>
    </citation>
    <scope>NUCLEOTIDE SEQUENCE [LARGE SCALE GENOMIC DNA]</scope>
    <source>
        <strain evidence="3">DSM 18674 / JCM 14361 / 8.8.11</strain>
    </source>
</reference>
<dbReference type="OrthoDB" id="334705at2157"/>
<proteinExistence type="predicted"/>
<protein>
    <submittedName>
        <fullName evidence="2">Small CPxCG-related zinc finger protein</fullName>
    </submittedName>
</protein>
<feature type="domain" description="C2H2-type" evidence="1">
    <location>
        <begin position="3"/>
        <end position="21"/>
    </location>
</feature>
<dbReference type="GeneID" id="14651531"/>
<dbReference type="InterPro" id="IPR013087">
    <property type="entry name" value="Znf_C2H2_type"/>
</dbReference>
<keyword evidence="3" id="KW-1185">Reference proteome</keyword>
<dbReference type="EMBL" id="HF582854">
    <property type="protein sequence ID" value="CCQ36986.1"/>
    <property type="molecule type" value="Genomic_DNA"/>
</dbReference>
<dbReference type="KEGG" id="nmo:Nmlp_2836"/>